<dbReference type="AlphaFoldDB" id="A0AAV1BYQ5"/>
<feature type="transmembrane region" description="Helical" evidence="2">
    <location>
        <begin position="6"/>
        <end position="26"/>
    </location>
</feature>
<dbReference type="PANTHER" id="PTHR33098">
    <property type="entry name" value="COTTON FIBER (DUF761)"/>
    <property type="match status" value="1"/>
</dbReference>
<evidence type="ECO:0000313" key="4">
    <source>
        <dbReference type="EMBL" id="CAI9087598.1"/>
    </source>
</evidence>
<name>A0AAV1BYQ5_OLDCO</name>
<keyword evidence="2" id="KW-0812">Transmembrane</keyword>
<organism evidence="4 5">
    <name type="scientific">Oldenlandia corymbosa var. corymbosa</name>
    <dbReference type="NCBI Taxonomy" id="529605"/>
    <lineage>
        <taxon>Eukaryota</taxon>
        <taxon>Viridiplantae</taxon>
        <taxon>Streptophyta</taxon>
        <taxon>Embryophyta</taxon>
        <taxon>Tracheophyta</taxon>
        <taxon>Spermatophyta</taxon>
        <taxon>Magnoliopsida</taxon>
        <taxon>eudicotyledons</taxon>
        <taxon>Gunneridae</taxon>
        <taxon>Pentapetalae</taxon>
        <taxon>asterids</taxon>
        <taxon>lamiids</taxon>
        <taxon>Gentianales</taxon>
        <taxon>Rubiaceae</taxon>
        <taxon>Rubioideae</taxon>
        <taxon>Spermacoceae</taxon>
        <taxon>Hedyotis-Oldenlandia complex</taxon>
        <taxon>Oldenlandia</taxon>
    </lineage>
</organism>
<reference evidence="4" key="1">
    <citation type="submission" date="2023-03" db="EMBL/GenBank/DDBJ databases">
        <authorList>
            <person name="Julca I."/>
        </authorList>
    </citation>
    <scope>NUCLEOTIDE SEQUENCE</scope>
</reference>
<accession>A0AAV1BYQ5</accession>
<proteinExistence type="predicted"/>
<evidence type="ECO:0000259" key="3">
    <source>
        <dbReference type="Pfam" id="PF14364"/>
    </source>
</evidence>
<feature type="compositionally biased region" description="Basic and acidic residues" evidence="1">
    <location>
        <begin position="340"/>
        <end position="351"/>
    </location>
</feature>
<keyword evidence="2" id="KW-0472">Membrane</keyword>
<feature type="region of interest" description="Disordered" evidence="1">
    <location>
        <begin position="325"/>
        <end position="351"/>
    </location>
</feature>
<dbReference type="Pfam" id="PF14364">
    <property type="entry name" value="DUF4408"/>
    <property type="match status" value="1"/>
</dbReference>
<dbReference type="EMBL" id="OX459118">
    <property type="protein sequence ID" value="CAI9087598.1"/>
    <property type="molecule type" value="Genomic_DNA"/>
</dbReference>
<dbReference type="InterPro" id="IPR025520">
    <property type="entry name" value="DUF4408"/>
</dbReference>
<dbReference type="Proteomes" id="UP001161247">
    <property type="component" value="Chromosome 1"/>
</dbReference>
<dbReference type="InterPro" id="IPR008480">
    <property type="entry name" value="DUF761_pln"/>
</dbReference>
<feature type="domain" description="DUF4408" evidence="3">
    <location>
        <begin position="43"/>
        <end position="75"/>
    </location>
</feature>
<keyword evidence="2" id="KW-1133">Transmembrane helix</keyword>
<protein>
    <submittedName>
        <fullName evidence="4">OLC1v1021706C1</fullName>
    </submittedName>
</protein>
<keyword evidence="5" id="KW-1185">Reference proteome</keyword>
<evidence type="ECO:0000313" key="5">
    <source>
        <dbReference type="Proteomes" id="UP001161247"/>
    </source>
</evidence>
<evidence type="ECO:0000256" key="2">
    <source>
        <dbReference type="SAM" id="Phobius"/>
    </source>
</evidence>
<dbReference type="PANTHER" id="PTHR33098:SF75">
    <property type="entry name" value="DUF4408 DOMAIN PROTEIN"/>
    <property type="match status" value="1"/>
</dbReference>
<sequence>MASPTTFLFPFKVALIATGAISIALAVKFSVPLIIGFCLYDVPILWTSFQAWLKPPYLYFIINGIIIIIAATSKFSNQIHHPQVNIPATGQPPVQYITIRAPPPSDVVASVVLTSEAAPAPAPAAVEVGQVYDYVAEEDESEEAKVVELKPVVVNGIKQLGWERVDWEDGDNDDNVANCGAWIVPKADIVPTPEINFEDVTPLEFVSPPVKEKPLVLSSFSHIPKPTITNPPEGGRAVRVVGRRRKQQQQQAEEHDTMENTWKMITEGRRVLPVPVKRQLTKSDTWDGNHGGGVVVNSLDLDLLDLAPPPRQVPKSATFRDRTNYYDSLTAPPPPPAGKIRKEPSLTPEEVNRRAEEFIRKFNEEMRLQRQESLNKYMEMINRGT</sequence>
<evidence type="ECO:0000256" key="1">
    <source>
        <dbReference type="SAM" id="MobiDB-lite"/>
    </source>
</evidence>
<gene>
    <name evidence="4" type="ORF">OLC1_LOCUS377</name>
</gene>
<dbReference type="Pfam" id="PF05553">
    <property type="entry name" value="DUF761"/>
    <property type="match status" value="1"/>
</dbReference>
<feature type="transmembrane region" description="Helical" evidence="2">
    <location>
        <begin position="57"/>
        <end position="75"/>
    </location>
</feature>